<proteinExistence type="predicted"/>
<protein>
    <recommendedName>
        <fullName evidence="2">Protoporphyrinogen IX oxidase</fullName>
    </recommendedName>
</protein>
<feature type="non-terminal residue" evidence="1">
    <location>
        <position position="36"/>
    </location>
</feature>
<reference evidence="1" key="1">
    <citation type="submission" date="2018-05" db="EMBL/GenBank/DDBJ databases">
        <authorList>
            <person name="Lanie J.A."/>
            <person name="Ng W.-L."/>
            <person name="Kazmierczak K.M."/>
            <person name="Andrzejewski T.M."/>
            <person name="Davidsen T.M."/>
            <person name="Wayne K.J."/>
            <person name="Tettelin H."/>
            <person name="Glass J.I."/>
            <person name="Rusch D."/>
            <person name="Podicherti R."/>
            <person name="Tsui H.-C.T."/>
            <person name="Winkler M.E."/>
        </authorList>
    </citation>
    <scope>NUCLEOTIDE SEQUENCE</scope>
</reference>
<organism evidence="1">
    <name type="scientific">marine metagenome</name>
    <dbReference type="NCBI Taxonomy" id="408172"/>
    <lineage>
        <taxon>unclassified sequences</taxon>
        <taxon>metagenomes</taxon>
        <taxon>ecological metagenomes</taxon>
    </lineage>
</organism>
<dbReference type="InterPro" id="IPR005265">
    <property type="entry name" value="HemJ-like"/>
</dbReference>
<dbReference type="AlphaFoldDB" id="A0A382LYM6"/>
<accession>A0A382LYM6</accession>
<gene>
    <name evidence="1" type="ORF">METZ01_LOCUS294497</name>
</gene>
<evidence type="ECO:0000313" key="1">
    <source>
        <dbReference type="EMBL" id="SVC41643.1"/>
    </source>
</evidence>
<evidence type="ECO:0008006" key="2">
    <source>
        <dbReference type="Google" id="ProtNLM"/>
    </source>
</evidence>
<sequence length="36" mass="3963">VLHIISVIAWMVGLLYLPRLFVYHADVPPGSPSAET</sequence>
<dbReference type="EMBL" id="UINC01090045">
    <property type="protein sequence ID" value="SVC41643.1"/>
    <property type="molecule type" value="Genomic_DNA"/>
</dbReference>
<dbReference type="Pfam" id="PF03653">
    <property type="entry name" value="UPF0093"/>
    <property type="match status" value="1"/>
</dbReference>
<name>A0A382LYM6_9ZZZZ</name>
<feature type="non-terminal residue" evidence="1">
    <location>
        <position position="1"/>
    </location>
</feature>